<reference evidence="2" key="1">
    <citation type="submission" date="2021-05" db="EMBL/GenBank/DDBJ databases">
        <authorList>
            <person name="Alioto T."/>
            <person name="Alioto T."/>
            <person name="Gomez Garrido J."/>
        </authorList>
    </citation>
    <scope>NUCLEOTIDE SEQUENCE</scope>
</reference>
<dbReference type="EMBL" id="HBUF01341482">
    <property type="protein sequence ID" value="CAG6704155.1"/>
    <property type="molecule type" value="Transcribed_RNA"/>
</dbReference>
<organism evidence="2">
    <name type="scientific">Cacopsylla melanoneura</name>
    <dbReference type="NCBI Taxonomy" id="428564"/>
    <lineage>
        <taxon>Eukaryota</taxon>
        <taxon>Metazoa</taxon>
        <taxon>Ecdysozoa</taxon>
        <taxon>Arthropoda</taxon>
        <taxon>Hexapoda</taxon>
        <taxon>Insecta</taxon>
        <taxon>Pterygota</taxon>
        <taxon>Neoptera</taxon>
        <taxon>Paraneoptera</taxon>
        <taxon>Hemiptera</taxon>
        <taxon>Sternorrhyncha</taxon>
        <taxon>Psylloidea</taxon>
        <taxon>Psyllidae</taxon>
        <taxon>Psyllinae</taxon>
        <taxon>Cacopsylla</taxon>
    </lineage>
</organism>
<dbReference type="EMBL" id="HBUF01608406">
    <property type="protein sequence ID" value="CAG6778174.1"/>
    <property type="molecule type" value="Transcribed_RNA"/>
</dbReference>
<evidence type="ECO:0000256" key="1">
    <source>
        <dbReference type="SAM" id="SignalP"/>
    </source>
</evidence>
<dbReference type="EMBL" id="HBUF01341481">
    <property type="protein sequence ID" value="CAG6704154.1"/>
    <property type="molecule type" value="Transcribed_RNA"/>
</dbReference>
<dbReference type="EMBL" id="HBUF01341480">
    <property type="protein sequence ID" value="CAG6704153.1"/>
    <property type="molecule type" value="Transcribed_RNA"/>
</dbReference>
<feature type="chain" id="PRO_5036262192" description="Secreted protein" evidence="1">
    <location>
        <begin position="24"/>
        <end position="112"/>
    </location>
</feature>
<proteinExistence type="predicted"/>
<feature type="signal peptide" evidence="1">
    <location>
        <begin position="1"/>
        <end position="23"/>
    </location>
</feature>
<keyword evidence="1" id="KW-0732">Signal</keyword>
<evidence type="ECO:0000313" key="2">
    <source>
        <dbReference type="EMBL" id="CAG6704154.1"/>
    </source>
</evidence>
<dbReference type="SUPFAM" id="SSF49695">
    <property type="entry name" value="gamma-Crystallin-like"/>
    <property type="match status" value="1"/>
</dbReference>
<dbReference type="InterPro" id="IPR011024">
    <property type="entry name" value="G_crystallin-like"/>
</dbReference>
<evidence type="ECO:0008006" key="3">
    <source>
        <dbReference type="Google" id="ProtNLM"/>
    </source>
</evidence>
<accession>A0A8D8UDR8</accession>
<sequence length="112" mass="12424">MNMMYWTSFLAVALILQCSIVSGWKCTIWEHPDYKGAKYDFEGTGCYNDVGNDLNDKASSIFTYGTCVRLYDHGYCKGKFIEVNPGMSQNQVSDFDNLGFADVTTSIGPCAA</sequence>
<protein>
    <recommendedName>
        <fullName evidence="3">Secreted protein</fullName>
    </recommendedName>
</protein>
<dbReference type="AlphaFoldDB" id="A0A8D8UDR8"/>
<dbReference type="EMBL" id="HBUF01608408">
    <property type="protein sequence ID" value="CAG6778178.1"/>
    <property type="molecule type" value="Transcribed_RNA"/>
</dbReference>
<name>A0A8D8UDR8_9HEMI</name>
<dbReference type="Gene3D" id="2.60.20.10">
    <property type="entry name" value="Crystallins"/>
    <property type="match status" value="1"/>
</dbReference>